<dbReference type="Gene3D" id="3.30.70.100">
    <property type="match status" value="1"/>
</dbReference>
<evidence type="ECO:0000256" key="1">
    <source>
        <dbReference type="ARBA" id="ARBA00022723"/>
    </source>
</evidence>
<dbReference type="GO" id="GO:0046872">
    <property type="term" value="F:metal ion binding"/>
    <property type="evidence" value="ECO:0007669"/>
    <property type="project" value="UniProtKB-KW"/>
</dbReference>
<feature type="region of interest" description="Disordered" evidence="2">
    <location>
        <begin position="71"/>
        <end position="97"/>
    </location>
</feature>
<dbReference type="PANTHER" id="PTHR45811:SF33">
    <property type="entry name" value="HEAVY METAL-ASSOCIATED ISOPRENYLATED PLANT PROTEIN 2-RELATED"/>
    <property type="match status" value="1"/>
</dbReference>
<keyword evidence="1" id="KW-0479">Metal-binding</keyword>
<dbReference type="Proteomes" id="UP000504607">
    <property type="component" value="Chromosome 2"/>
</dbReference>
<feature type="compositionally biased region" description="Basic and acidic residues" evidence="2">
    <location>
        <begin position="76"/>
        <end position="90"/>
    </location>
</feature>
<keyword evidence="3" id="KW-1185">Reference proteome</keyword>
<dbReference type="PANTHER" id="PTHR45811">
    <property type="entry name" value="COPPER TRANSPORT PROTEIN FAMILY-RELATED"/>
    <property type="match status" value="1"/>
</dbReference>
<reference evidence="4" key="1">
    <citation type="submission" date="2025-08" db="UniProtKB">
        <authorList>
            <consortium name="RefSeq"/>
        </authorList>
    </citation>
    <scope>IDENTIFICATION</scope>
</reference>
<accession>A0A6J0PDZ6</accession>
<dbReference type="KEGG" id="egu:109505507"/>
<dbReference type="InParanoid" id="A0A6J0PDZ6"/>
<dbReference type="InterPro" id="IPR051863">
    <property type="entry name" value="HIPP"/>
</dbReference>
<proteinExistence type="predicted"/>
<evidence type="ECO:0000313" key="3">
    <source>
        <dbReference type="Proteomes" id="UP000504607"/>
    </source>
</evidence>
<dbReference type="RefSeq" id="XP_019703867.1">
    <property type="nucleotide sequence ID" value="XM_019848308.2"/>
</dbReference>
<organism evidence="3 4">
    <name type="scientific">Elaeis guineensis var. tenera</name>
    <name type="common">Oil palm</name>
    <dbReference type="NCBI Taxonomy" id="51953"/>
    <lineage>
        <taxon>Eukaryota</taxon>
        <taxon>Viridiplantae</taxon>
        <taxon>Streptophyta</taxon>
        <taxon>Embryophyta</taxon>
        <taxon>Tracheophyta</taxon>
        <taxon>Spermatophyta</taxon>
        <taxon>Magnoliopsida</taxon>
        <taxon>Liliopsida</taxon>
        <taxon>Arecaceae</taxon>
        <taxon>Arecoideae</taxon>
        <taxon>Cocoseae</taxon>
        <taxon>Elaeidinae</taxon>
        <taxon>Elaeis</taxon>
    </lineage>
</organism>
<dbReference type="PRINTS" id="PR00021">
    <property type="entry name" value="PRORICH"/>
</dbReference>
<sequence length="173" mass="18663">MIKQKIVLKVTITCKTSVIMAAVAEVPGIDEMTLDVESCKLTVIGVVDPVCIVKVLRKIKVVVCIESVNPHPPPKPPEEKPKEKSPETKKKCPPPCPTKCTPPPCPRPCWSVPCHCGTCPPLCPQPCRSVPCHCGTCPPPCPPPCRSVPCHCGTCHSGYQSMGCEEPSWCTIM</sequence>
<gene>
    <name evidence="4" type="primary">LOC109505507</name>
</gene>
<name>A0A6J0PDZ6_ELAGV</name>
<dbReference type="AlphaFoldDB" id="A0A6J0PDZ6"/>
<evidence type="ECO:0000313" key="4">
    <source>
        <dbReference type="RefSeq" id="XP_019703867.1"/>
    </source>
</evidence>
<dbReference type="GeneID" id="109505507"/>
<evidence type="ECO:0000256" key="2">
    <source>
        <dbReference type="SAM" id="MobiDB-lite"/>
    </source>
</evidence>
<protein>
    <submittedName>
        <fullName evidence="4">Heavy metal-associated isoprenylated plant protein 43</fullName>
    </submittedName>
</protein>